<evidence type="ECO:0000313" key="13">
    <source>
        <dbReference type="Proteomes" id="UP000728032"/>
    </source>
</evidence>
<evidence type="ECO:0000256" key="2">
    <source>
        <dbReference type="ARBA" id="ARBA00022723"/>
    </source>
</evidence>
<dbReference type="PROSITE" id="PS00028">
    <property type="entry name" value="ZINC_FINGER_C2H2_1"/>
    <property type="match status" value="15"/>
</dbReference>
<protein>
    <recommendedName>
        <fullName evidence="11">C2H2-type domain-containing protein</fullName>
    </recommendedName>
</protein>
<feature type="compositionally biased region" description="Polar residues" evidence="10">
    <location>
        <begin position="457"/>
        <end position="478"/>
    </location>
</feature>
<keyword evidence="2" id="KW-0479">Metal-binding</keyword>
<dbReference type="InterPro" id="IPR051061">
    <property type="entry name" value="Zinc_finger_trans_reg"/>
</dbReference>
<evidence type="ECO:0000256" key="8">
    <source>
        <dbReference type="ARBA" id="ARBA00023242"/>
    </source>
</evidence>
<dbReference type="EMBL" id="OC918745">
    <property type="protein sequence ID" value="CAD7650008.1"/>
    <property type="molecule type" value="Genomic_DNA"/>
</dbReference>
<dbReference type="Gene3D" id="3.30.160.60">
    <property type="entry name" value="Classic Zinc Finger"/>
    <property type="match status" value="11"/>
</dbReference>
<feature type="domain" description="C2H2-type" evidence="11">
    <location>
        <begin position="356"/>
        <end position="386"/>
    </location>
</feature>
<feature type="domain" description="C2H2-type" evidence="11">
    <location>
        <begin position="998"/>
        <end position="1027"/>
    </location>
</feature>
<dbReference type="Pfam" id="PF00096">
    <property type="entry name" value="zf-C2H2"/>
    <property type="match status" value="3"/>
</dbReference>
<dbReference type="OrthoDB" id="4748970at2759"/>
<evidence type="ECO:0000256" key="4">
    <source>
        <dbReference type="ARBA" id="ARBA00022771"/>
    </source>
</evidence>
<keyword evidence="13" id="KW-1185">Reference proteome</keyword>
<keyword evidence="4 9" id="KW-0863">Zinc-finger</keyword>
<evidence type="ECO:0000256" key="1">
    <source>
        <dbReference type="ARBA" id="ARBA00004123"/>
    </source>
</evidence>
<feature type="domain" description="C2H2-type" evidence="11">
    <location>
        <begin position="273"/>
        <end position="307"/>
    </location>
</feature>
<accession>A0A7R9LZ28</accession>
<keyword evidence="5" id="KW-0862">Zinc</keyword>
<feature type="domain" description="C2H2-type" evidence="11">
    <location>
        <begin position="817"/>
        <end position="847"/>
    </location>
</feature>
<feature type="domain" description="C2H2-type" evidence="11">
    <location>
        <begin position="786"/>
        <end position="816"/>
    </location>
</feature>
<dbReference type="GO" id="GO:0006357">
    <property type="term" value="P:regulation of transcription by RNA polymerase II"/>
    <property type="evidence" value="ECO:0007669"/>
    <property type="project" value="TreeGrafter"/>
</dbReference>
<evidence type="ECO:0000256" key="5">
    <source>
        <dbReference type="ARBA" id="ARBA00022833"/>
    </source>
</evidence>
<feature type="compositionally biased region" description="Polar residues" evidence="10">
    <location>
        <begin position="606"/>
        <end position="627"/>
    </location>
</feature>
<feature type="domain" description="C2H2-type" evidence="11">
    <location>
        <begin position="569"/>
        <end position="597"/>
    </location>
</feature>
<gene>
    <name evidence="12" type="ORF">ONB1V03_LOCUS7587</name>
</gene>
<evidence type="ECO:0000256" key="9">
    <source>
        <dbReference type="PROSITE-ProRule" id="PRU00042"/>
    </source>
</evidence>
<dbReference type="GO" id="GO:0005634">
    <property type="term" value="C:nucleus"/>
    <property type="evidence" value="ECO:0007669"/>
    <property type="project" value="UniProtKB-SubCell"/>
</dbReference>
<feature type="region of interest" description="Disordered" evidence="10">
    <location>
        <begin position="435"/>
        <end position="478"/>
    </location>
</feature>
<dbReference type="Proteomes" id="UP000728032">
    <property type="component" value="Unassembled WGS sequence"/>
</dbReference>
<feature type="region of interest" description="Disordered" evidence="10">
    <location>
        <begin position="36"/>
        <end position="74"/>
    </location>
</feature>
<evidence type="ECO:0000256" key="7">
    <source>
        <dbReference type="ARBA" id="ARBA00023163"/>
    </source>
</evidence>
<keyword evidence="8" id="KW-0539">Nucleus</keyword>
<dbReference type="SMART" id="SM00355">
    <property type="entry name" value="ZnF_C2H2"/>
    <property type="match status" value="25"/>
</dbReference>
<reference evidence="12" key="1">
    <citation type="submission" date="2020-11" db="EMBL/GenBank/DDBJ databases">
        <authorList>
            <person name="Tran Van P."/>
        </authorList>
    </citation>
    <scope>NUCLEOTIDE SEQUENCE</scope>
</reference>
<feature type="domain" description="C2H2-type" evidence="11">
    <location>
        <begin position="419"/>
        <end position="447"/>
    </location>
</feature>
<feature type="compositionally biased region" description="Basic and acidic residues" evidence="10">
    <location>
        <begin position="435"/>
        <end position="448"/>
    </location>
</feature>
<feature type="domain" description="C2H2-type" evidence="11">
    <location>
        <begin position="660"/>
        <end position="686"/>
    </location>
</feature>
<evidence type="ECO:0000259" key="11">
    <source>
        <dbReference type="PROSITE" id="PS50157"/>
    </source>
</evidence>
<evidence type="ECO:0000256" key="6">
    <source>
        <dbReference type="ARBA" id="ARBA00023015"/>
    </source>
</evidence>
<keyword evidence="7" id="KW-0804">Transcription</keyword>
<dbReference type="AlphaFoldDB" id="A0A7R9LZ28"/>
<dbReference type="PANTHER" id="PTHR46179:SF13">
    <property type="entry name" value="C2H2-TYPE DOMAIN-CONTAINING PROTEIN"/>
    <property type="match status" value="1"/>
</dbReference>
<feature type="region of interest" description="Disordered" evidence="10">
    <location>
        <begin position="601"/>
        <end position="627"/>
    </location>
</feature>
<dbReference type="PANTHER" id="PTHR46179">
    <property type="entry name" value="ZINC FINGER PROTEIN"/>
    <property type="match status" value="1"/>
</dbReference>
<feature type="domain" description="C2H2-type" evidence="11">
    <location>
        <begin position="210"/>
        <end position="240"/>
    </location>
</feature>
<dbReference type="SUPFAM" id="SSF57667">
    <property type="entry name" value="beta-beta-alpha zinc fingers"/>
    <property type="match status" value="7"/>
</dbReference>
<feature type="domain" description="C2H2-type" evidence="11">
    <location>
        <begin position="149"/>
        <end position="173"/>
    </location>
</feature>
<feature type="domain" description="C2H2-type" evidence="11">
    <location>
        <begin position="908"/>
        <end position="937"/>
    </location>
</feature>
<feature type="domain" description="C2H2-type" evidence="11">
    <location>
        <begin position="727"/>
        <end position="756"/>
    </location>
</feature>
<evidence type="ECO:0000256" key="10">
    <source>
        <dbReference type="SAM" id="MobiDB-lite"/>
    </source>
</evidence>
<comment type="subcellular location">
    <subcellularLocation>
        <location evidence="1">Nucleus</location>
    </subcellularLocation>
</comment>
<dbReference type="PROSITE" id="PS50157">
    <property type="entry name" value="ZINC_FINGER_C2H2_2"/>
    <property type="match status" value="15"/>
</dbReference>
<dbReference type="InterPro" id="IPR013087">
    <property type="entry name" value="Znf_C2H2_type"/>
</dbReference>
<sequence length="1055" mass="122170">MPPKVVSIASRQSSVDNVLMKVMAIMTTKRVLLSSLNPTRSDDQRNEESIGDQEVVIKSEDNPNNGSSDEEMCETSQDIHSTEGLFVCSVNDCQYSCQMKAGFTRHQLIRHPDAFPDIPWIECSHTGCQYRCKDRNNYNQHVIRHVKPFECSQCGQTFAQNYGLMLHTRRRHTLPVRVGARGFGKTRVTKSRHKLQTIVSQDIQLTEGLFACSLNGCQNTFEFKQNLSRHHLVIHPDAFPDIPWIQCQYTGCEYRTKHNHTMRQHSYKHTKPFKCSRCGQTFATNIGLRLHSMKQDCQLISQTNEQTVESQEVTTNEELNEDQEVVLKSGGHRDNGSNDTKMCDKPKVIQTKDGLFMCLLNDCQNTFELKQNYTRHQLVVHPDAFPHKPWIQCSHTGCQFRTKHGFSMTQHWRTHVKPFVCTHCGQGFKSNRDLKVHSKKQHNNESVRVRTRGSGCGNTSVNKSGLKSQTNRPTVGTQDVNTNEELIGDQEVVIKLEDIQSVEDLFVCSLNGCEFSSRRKPDFNRHQLVVHPEVFPHKPWLKCPQTGCQFRTKHKGTLTQHLYRHKIPLKCTHCGQTFPTNFALKHHFQRNHNKELMRARTRRSTCGKSTINKSRPKPQTSELTVESQDVITTEKSINELESDSNVTQSDSDLQASEELHVCHYMGCEQSFRNRSQLTQHRRLAHSTGTHRCLENGCSAEFSTWVGLRTHRIHQHPTPFRQTSDGLYVCGYVGCTKTYTSMASLTVHKYTHSAHKTYRCDVEGCSAKYTSPHYLYAHRMQKHSTKYRCDWEGCDYKTGDKFNFDKHQLIVHSGERQFTCPVEECLQTFKTKSDVTQHQLKRHPDSVPDVPWIHCTHTDCQFKNKSDYAMKAHLKQHTKHYRCDECGKWFTHLSELKYHAPTHDKSLQYPCEWPGCEKRFITKGGMTVHMGTHSGERKYRCSWPGCGKNFKEKAKLKEHEVLHKDPMKYQCQWPGCGKVYMSQTKLKDHDMVHKDPTKYRCHWPGCNRQLGSRNSFNVHMKEHTGTRRFRCQWPGCSYNTHFERSLKNHIKNSHKE</sequence>
<dbReference type="EMBL" id="CAJPVJ010003920">
    <property type="protein sequence ID" value="CAG2168093.1"/>
    <property type="molecule type" value="Genomic_DNA"/>
</dbReference>
<evidence type="ECO:0000313" key="12">
    <source>
        <dbReference type="EMBL" id="CAD7650008.1"/>
    </source>
</evidence>
<keyword evidence="3" id="KW-0677">Repeat</keyword>
<organism evidence="12">
    <name type="scientific">Oppiella nova</name>
    <dbReference type="NCBI Taxonomy" id="334625"/>
    <lineage>
        <taxon>Eukaryota</taxon>
        <taxon>Metazoa</taxon>
        <taxon>Ecdysozoa</taxon>
        <taxon>Arthropoda</taxon>
        <taxon>Chelicerata</taxon>
        <taxon>Arachnida</taxon>
        <taxon>Acari</taxon>
        <taxon>Acariformes</taxon>
        <taxon>Sarcoptiformes</taxon>
        <taxon>Oribatida</taxon>
        <taxon>Brachypylina</taxon>
        <taxon>Oppioidea</taxon>
        <taxon>Oppiidae</taxon>
        <taxon>Oppiella</taxon>
    </lineage>
</organism>
<keyword evidence="6" id="KW-0805">Transcription regulation</keyword>
<proteinExistence type="predicted"/>
<dbReference type="InterPro" id="IPR036236">
    <property type="entry name" value="Znf_C2H2_sf"/>
</dbReference>
<feature type="domain" description="C2H2-type" evidence="11">
    <location>
        <begin position="968"/>
        <end position="997"/>
    </location>
</feature>
<dbReference type="GO" id="GO:0008270">
    <property type="term" value="F:zinc ion binding"/>
    <property type="evidence" value="ECO:0007669"/>
    <property type="project" value="UniProtKB-KW"/>
</dbReference>
<dbReference type="FunFam" id="3.30.160.60:FF:000100">
    <property type="entry name" value="Zinc finger 45-like"/>
    <property type="match status" value="1"/>
</dbReference>
<feature type="domain" description="C2H2-type" evidence="11">
    <location>
        <begin position="880"/>
        <end position="902"/>
    </location>
</feature>
<evidence type="ECO:0000256" key="3">
    <source>
        <dbReference type="ARBA" id="ARBA00022737"/>
    </source>
</evidence>
<dbReference type="FunFam" id="3.30.160.60:FF:000446">
    <property type="entry name" value="Zinc finger protein"/>
    <property type="match status" value="1"/>
</dbReference>
<name>A0A7R9LZ28_9ACAR</name>
<feature type="domain" description="C2H2-type" evidence="11">
    <location>
        <begin position="938"/>
        <end position="967"/>
    </location>
</feature>